<dbReference type="Proteomes" id="UP000798662">
    <property type="component" value="Chromosome 2"/>
</dbReference>
<protein>
    <submittedName>
        <fullName evidence="1">Uncharacterized protein</fullName>
    </submittedName>
</protein>
<sequence length="269" mass="26955">MLTRLAAGPVSGAIPGFVGLSLGARALALRGEPGWATGGLADTWRDLTAADASGALPAINAVLVLGMLQRGALAGQRAGDAGGATGGAGGAPPAATAPPAGGKKKMDVWTAWRQLVDSGALRVGAQGMTILLFPAVAGLPTGVVLLWVANAALGVAQTALLTTTAGRRVTGVTAIADAARAAQGPPVLKTLDAAVGDVYAQLKYVNEVVLPRFAAAPPVEATRARVEAAVKAERARGRIGLNLRALLRKDPGSGKPYVAVAVEDRKGFL</sequence>
<evidence type="ECO:0000313" key="1">
    <source>
        <dbReference type="EMBL" id="KAK1862853.1"/>
    </source>
</evidence>
<dbReference type="EMBL" id="CM020619">
    <property type="protein sequence ID" value="KAK1862853.1"/>
    <property type="molecule type" value="Genomic_DNA"/>
</dbReference>
<name>A0ACC3BYE1_PYRYE</name>
<keyword evidence="2" id="KW-1185">Reference proteome</keyword>
<evidence type="ECO:0000313" key="2">
    <source>
        <dbReference type="Proteomes" id="UP000798662"/>
    </source>
</evidence>
<gene>
    <name evidence="1" type="ORF">I4F81_005420</name>
</gene>
<accession>A0ACC3BYE1</accession>
<proteinExistence type="predicted"/>
<comment type="caution">
    <text evidence="1">The sequence shown here is derived from an EMBL/GenBank/DDBJ whole genome shotgun (WGS) entry which is preliminary data.</text>
</comment>
<organism evidence="1 2">
    <name type="scientific">Pyropia yezoensis</name>
    <name type="common">Susabi-nori</name>
    <name type="synonym">Porphyra yezoensis</name>
    <dbReference type="NCBI Taxonomy" id="2788"/>
    <lineage>
        <taxon>Eukaryota</taxon>
        <taxon>Rhodophyta</taxon>
        <taxon>Bangiophyceae</taxon>
        <taxon>Bangiales</taxon>
        <taxon>Bangiaceae</taxon>
        <taxon>Pyropia</taxon>
    </lineage>
</organism>
<reference evidence="1" key="1">
    <citation type="submission" date="2019-11" db="EMBL/GenBank/DDBJ databases">
        <title>Nori genome reveals adaptations in red seaweeds to the harsh intertidal environment.</title>
        <authorList>
            <person name="Wang D."/>
            <person name="Mao Y."/>
        </authorList>
    </citation>
    <scope>NUCLEOTIDE SEQUENCE</scope>
    <source>
        <tissue evidence="1">Gametophyte</tissue>
    </source>
</reference>